<feature type="transmembrane region" description="Helical" evidence="1">
    <location>
        <begin position="164"/>
        <end position="184"/>
    </location>
</feature>
<evidence type="ECO:0000313" key="3">
    <source>
        <dbReference type="Proteomes" id="UP001152803"/>
    </source>
</evidence>
<dbReference type="GO" id="GO:0005739">
    <property type="term" value="C:mitochondrion"/>
    <property type="evidence" value="ECO:0007669"/>
    <property type="project" value="TreeGrafter"/>
</dbReference>
<reference evidence="2" key="1">
    <citation type="journal article" date="2023" name="Science">
        <title>Genome structures resolve the early diversification of teleost fishes.</title>
        <authorList>
            <person name="Parey E."/>
            <person name="Louis A."/>
            <person name="Montfort J."/>
            <person name="Bouchez O."/>
            <person name="Roques C."/>
            <person name="Iampietro C."/>
            <person name="Lluch J."/>
            <person name="Castinel A."/>
            <person name="Donnadieu C."/>
            <person name="Desvignes T."/>
            <person name="Floi Bucao C."/>
            <person name="Jouanno E."/>
            <person name="Wen M."/>
            <person name="Mejri S."/>
            <person name="Dirks R."/>
            <person name="Jansen H."/>
            <person name="Henkel C."/>
            <person name="Chen W.J."/>
            <person name="Zahm M."/>
            <person name="Cabau C."/>
            <person name="Klopp C."/>
            <person name="Thompson A.W."/>
            <person name="Robinson-Rechavi M."/>
            <person name="Braasch I."/>
            <person name="Lecointre G."/>
            <person name="Bobe J."/>
            <person name="Postlethwait J.H."/>
            <person name="Berthelot C."/>
            <person name="Roest Crollius H."/>
            <person name="Guiguen Y."/>
        </authorList>
    </citation>
    <scope>NUCLEOTIDE SEQUENCE</scope>
    <source>
        <strain evidence="2">Concon-B</strain>
    </source>
</reference>
<gene>
    <name evidence="2" type="ORF">COCON_G00072100</name>
</gene>
<dbReference type="EMBL" id="JAFJMO010000005">
    <property type="protein sequence ID" value="KAJ8275458.1"/>
    <property type="molecule type" value="Genomic_DNA"/>
</dbReference>
<evidence type="ECO:0008006" key="4">
    <source>
        <dbReference type="Google" id="ProtNLM"/>
    </source>
</evidence>
<proteinExistence type="predicted"/>
<dbReference type="AlphaFoldDB" id="A0A9Q1DMU3"/>
<keyword evidence="1" id="KW-1133">Transmembrane helix</keyword>
<dbReference type="InterPro" id="IPR045325">
    <property type="entry name" value="TMEM70/TMEM186/TMEM223"/>
</dbReference>
<keyword evidence="1" id="KW-0812">Transmembrane</keyword>
<dbReference type="Proteomes" id="UP001152803">
    <property type="component" value="Unassembled WGS sequence"/>
</dbReference>
<dbReference type="PANTHER" id="PTHR14549:SF2">
    <property type="entry name" value="TRANSMEMBRANE PROTEIN 223"/>
    <property type="match status" value="1"/>
</dbReference>
<keyword evidence="3" id="KW-1185">Reference proteome</keyword>
<sequence>MLTKVFLHSNDTKRIQHRTGKRVGKTYIKIKKMSLRYLLSGVPGSPNRVAQRCTWLIFRTQRAPLRTPVSTPAMNSGSVTHYTSWAPIYRPISLISSLGRNHLSDWFCVTRRPCNATLSSPSTRRRQFGLAALSSTPVRFHSTSSAVAKDVVLFEHDRTRFFRLLSFFCVGQLLFWTYLAHFAFTNLRDTRRSPTGESTAIAAGLFGLEANLGSDTWRYGFTVACLVVAAGIVGFGVLFCRRSVCRVILHKGGRKVTVTTQSPLGPGLGRSLTVPLAQVACVAHRQESPTFIPLRVKGHRFYFLLDREGTLNNHKLFDVTVGAYRPF</sequence>
<comment type="caution">
    <text evidence="2">The sequence shown here is derived from an EMBL/GenBank/DDBJ whole genome shotgun (WGS) entry which is preliminary data.</text>
</comment>
<organism evidence="2 3">
    <name type="scientific">Conger conger</name>
    <name type="common">Conger eel</name>
    <name type="synonym">Muraena conger</name>
    <dbReference type="NCBI Taxonomy" id="82655"/>
    <lineage>
        <taxon>Eukaryota</taxon>
        <taxon>Metazoa</taxon>
        <taxon>Chordata</taxon>
        <taxon>Craniata</taxon>
        <taxon>Vertebrata</taxon>
        <taxon>Euteleostomi</taxon>
        <taxon>Actinopterygii</taxon>
        <taxon>Neopterygii</taxon>
        <taxon>Teleostei</taxon>
        <taxon>Anguilliformes</taxon>
        <taxon>Congridae</taxon>
        <taxon>Conger</taxon>
    </lineage>
</organism>
<dbReference type="InterPro" id="IPR026100">
    <property type="entry name" value="Tmem223"/>
</dbReference>
<dbReference type="Pfam" id="PF06979">
    <property type="entry name" value="TMEM70"/>
    <property type="match status" value="1"/>
</dbReference>
<dbReference type="OrthoDB" id="5950063at2759"/>
<evidence type="ECO:0000313" key="2">
    <source>
        <dbReference type="EMBL" id="KAJ8275458.1"/>
    </source>
</evidence>
<evidence type="ECO:0000256" key="1">
    <source>
        <dbReference type="SAM" id="Phobius"/>
    </source>
</evidence>
<accession>A0A9Q1DMU3</accession>
<name>A0A9Q1DMU3_CONCO</name>
<dbReference type="PANTHER" id="PTHR14549">
    <property type="entry name" value="TRANSMEMBRANE PROTEIN 223"/>
    <property type="match status" value="1"/>
</dbReference>
<keyword evidence="1" id="KW-0472">Membrane</keyword>
<dbReference type="GO" id="GO:0007399">
    <property type="term" value="P:nervous system development"/>
    <property type="evidence" value="ECO:0007669"/>
    <property type="project" value="TreeGrafter"/>
</dbReference>
<protein>
    <recommendedName>
        <fullName evidence="4">Transmembrane protein 223</fullName>
    </recommendedName>
</protein>
<feature type="transmembrane region" description="Helical" evidence="1">
    <location>
        <begin position="219"/>
        <end position="240"/>
    </location>
</feature>